<dbReference type="InterPro" id="IPR018786">
    <property type="entry name" value="Mit_KHE1"/>
</dbReference>
<dbReference type="GeneID" id="17356937"/>
<feature type="region of interest" description="Disordered" evidence="1">
    <location>
        <begin position="255"/>
        <end position="282"/>
    </location>
</feature>
<evidence type="ECO:0000313" key="3">
    <source>
        <dbReference type="Proteomes" id="UP000008141"/>
    </source>
</evidence>
<dbReference type="OrthoDB" id="5562676at2759"/>
<dbReference type="AlphaFoldDB" id="E1Z902"/>
<keyword evidence="3" id="KW-1185">Reference proteome</keyword>
<evidence type="ECO:0000256" key="1">
    <source>
        <dbReference type="SAM" id="MobiDB-lite"/>
    </source>
</evidence>
<dbReference type="Proteomes" id="UP000008141">
    <property type="component" value="Unassembled WGS sequence"/>
</dbReference>
<dbReference type="GO" id="GO:1902600">
    <property type="term" value="P:proton transmembrane transport"/>
    <property type="evidence" value="ECO:0007669"/>
    <property type="project" value="TreeGrafter"/>
</dbReference>
<dbReference type="EMBL" id="GL433839">
    <property type="protein sequence ID" value="EFN57694.1"/>
    <property type="molecule type" value="Genomic_DNA"/>
</dbReference>
<sequence>MEPTTRVLLLPIFRRHWLWHAEGGAAAAAAAAADVQGKAGQALRNWREGRNLEEKVQLLGQRANRWVQRRLWTEWHKLETASEGTLRNRGYRMAQAVLAREDPRETFLKNLPSKPAPVEVIYPTAYKERMVRRQLRHVAADGRRRHTMRLVWWMLAMVPQLPLMLTPLPNITVYYTGYRIYSHFRALQGTKALEQNLEQLNSKQLRDLRDQLLIYQERHSGFQFRPGEWPAKLIRKEHRYLDMLEKMARMERLRELQRQREQDGEAGESPLAQPHAQRAPAPLLTFTPSVELNELVRPMDRLHVPLGDEAAVAVGKLFHYT</sequence>
<dbReference type="eggNOG" id="KOG4539">
    <property type="taxonomic scope" value="Eukaryota"/>
</dbReference>
<reference evidence="2 3" key="1">
    <citation type="journal article" date="2010" name="Plant Cell">
        <title>The Chlorella variabilis NC64A genome reveals adaptation to photosymbiosis, coevolution with viruses, and cryptic sex.</title>
        <authorList>
            <person name="Blanc G."/>
            <person name="Duncan G."/>
            <person name="Agarkova I."/>
            <person name="Borodovsky M."/>
            <person name="Gurnon J."/>
            <person name="Kuo A."/>
            <person name="Lindquist E."/>
            <person name="Lucas S."/>
            <person name="Pangilinan J."/>
            <person name="Polle J."/>
            <person name="Salamov A."/>
            <person name="Terry A."/>
            <person name="Yamada T."/>
            <person name="Dunigan D.D."/>
            <person name="Grigoriev I.V."/>
            <person name="Claverie J.M."/>
            <person name="Van Etten J.L."/>
        </authorList>
    </citation>
    <scope>NUCLEOTIDE SEQUENCE [LARGE SCALE GENOMIC DNA]</scope>
    <source>
        <strain evidence="2 3">NC64A</strain>
    </source>
</reference>
<name>E1Z902_CHLVA</name>
<dbReference type="InParanoid" id="E1Z902"/>
<organism evidence="3">
    <name type="scientific">Chlorella variabilis</name>
    <name type="common">Green alga</name>
    <dbReference type="NCBI Taxonomy" id="554065"/>
    <lineage>
        <taxon>Eukaryota</taxon>
        <taxon>Viridiplantae</taxon>
        <taxon>Chlorophyta</taxon>
        <taxon>core chlorophytes</taxon>
        <taxon>Trebouxiophyceae</taxon>
        <taxon>Chlorellales</taxon>
        <taxon>Chlorellaceae</taxon>
        <taxon>Chlorella clade</taxon>
        <taxon>Chlorella</taxon>
    </lineage>
</organism>
<protein>
    <submittedName>
        <fullName evidence="2">Uncharacterized protein</fullName>
    </submittedName>
</protein>
<dbReference type="RefSeq" id="XP_005849796.1">
    <property type="nucleotide sequence ID" value="XM_005849734.1"/>
</dbReference>
<dbReference type="PANTHER" id="PTHR28062:SF1">
    <property type="entry name" value="TRANSMEMBRANE PROTEIN"/>
    <property type="match status" value="1"/>
</dbReference>
<proteinExistence type="predicted"/>
<dbReference type="GO" id="GO:0005743">
    <property type="term" value="C:mitochondrial inner membrane"/>
    <property type="evidence" value="ECO:0007669"/>
    <property type="project" value="TreeGrafter"/>
</dbReference>
<evidence type="ECO:0000313" key="2">
    <source>
        <dbReference type="EMBL" id="EFN57694.1"/>
    </source>
</evidence>
<dbReference type="PANTHER" id="PTHR28062">
    <property type="entry name" value="K+-H+ EXCHANGE-LIKE PROTEIN"/>
    <property type="match status" value="1"/>
</dbReference>
<accession>E1Z902</accession>
<dbReference type="Pfam" id="PF10173">
    <property type="entry name" value="Mit_KHE1"/>
    <property type="match status" value="1"/>
</dbReference>
<dbReference type="GO" id="GO:0006813">
    <property type="term" value="P:potassium ion transport"/>
    <property type="evidence" value="ECO:0007669"/>
    <property type="project" value="TreeGrafter"/>
</dbReference>
<dbReference type="KEGG" id="cvr:CHLNCDRAFT_142893"/>
<gene>
    <name evidence="2" type="ORF">CHLNCDRAFT_142893</name>
</gene>